<evidence type="ECO:0000313" key="2">
    <source>
        <dbReference type="EMBL" id="JAH54681.1"/>
    </source>
</evidence>
<protein>
    <submittedName>
        <fullName evidence="2">Uncharacterized protein</fullName>
    </submittedName>
</protein>
<reference evidence="2" key="1">
    <citation type="submission" date="2014-11" db="EMBL/GenBank/DDBJ databases">
        <authorList>
            <person name="Amaro Gonzalez C."/>
        </authorList>
    </citation>
    <scope>NUCLEOTIDE SEQUENCE</scope>
</reference>
<proteinExistence type="predicted"/>
<reference evidence="2" key="2">
    <citation type="journal article" date="2015" name="Fish Shellfish Immunol.">
        <title>Early steps in the European eel (Anguilla anguilla)-Vibrio vulnificus interaction in the gills: Role of the RtxA13 toxin.</title>
        <authorList>
            <person name="Callol A."/>
            <person name="Pajuelo D."/>
            <person name="Ebbesson L."/>
            <person name="Teles M."/>
            <person name="MacKenzie S."/>
            <person name="Amaro C."/>
        </authorList>
    </citation>
    <scope>NUCLEOTIDE SEQUENCE</scope>
</reference>
<organism evidence="2">
    <name type="scientific">Anguilla anguilla</name>
    <name type="common">European freshwater eel</name>
    <name type="synonym">Muraena anguilla</name>
    <dbReference type="NCBI Taxonomy" id="7936"/>
    <lineage>
        <taxon>Eukaryota</taxon>
        <taxon>Metazoa</taxon>
        <taxon>Chordata</taxon>
        <taxon>Craniata</taxon>
        <taxon>Vertebrata</taxon>
        <taxon>Euteleostomi</taxon>
        <taxon>Actinopterygii</taxon>
        <taxon>Neopterygii</taxon>
        <taxon>Teleostei</taxon>
        <taxon>Anguilliformes</taxon>
        <taxon>Anguillidae</taxon>
        <taxon>Anguilla</taxon>
    </lineage>
</organism>
<sequence length="27" mass="3159">MKAFCNQPMLPAFRTQTHRGPDQSPWL</sequence>
<evidence type="ECO:0000256" key="1">
    <source>
        <dbReference type="SAM" id="MobiDB-lite"/>
    </source>
</evidence>
<accession>A0A0E9TM31</accession>
<dbReference type="EMBL" id="GBXM01059736">
    <property type="protein sequence ID" value="JAH48841.1"/>
    <property type="molecule type" value="Transcribed_RNA"/>
</dbReference>
<dbReference type="AlphaFoldDB" id="A0A0E9TM31"/>
<feature type="region of interest" description="Disordered" evidence="1">
    <location>
        <begin position="1"/>
        <end position="27"/>
    </location>
</feature>
<dbReference type="EMBL" id="GBXM01053896">
    <property type="protein sequence ID" value="JAH54681.1"/>
    <property type="molecule type" value="Transcribed_RNA"/>
</dbReference>
<name>A0A0E9TM31_ANGAN</name>